<reference evidence="3" key="2">
    <citation type="submission" date="2021-05" db="UniProtKB">
        <authorList>
            <consortium name="EnsemblPlants"/>
        </authorList>
    </citation>
    <scope>IDENTIFICATION</scope>
    <source>
        <strain evidence="3">subsp. malaccensis</strain>
    </source>
</reference>
<gene>
    <name evidence="2" type="ORF">GSMUA_185240.1</name>
</gene>
<evidence type="ECO:0000313" key="3">
    <source>
        <dbReference type="EnsemblPlants" id="Ma03_p33520.1"/>
    </source>
</evidence>
<dbReference type="EMBL" id="HG996468">
    <property type="protein sequence ID" value="CAG1852042.1"/>
    <property type="molecule type" value="Genomic_DNA"/>
</dbReference>
<dbReference type="Proteomes" id="UP000012960">
    <property type="component" value="Unplaced"/>
</dbReference>
<evidence type="ECO:0000313" key="4">
    <source>
        <dbReference type="Proteomes" id="UP000012960"/>
    </source>
</evidence>
<sequence>MTPTLDRAWDTSIAMLALPKGKPMPPWRQGSQSYNSNWR</sequence>
<evidence type="ECO:0000313" key="2">
    <source>
        <dbReference type="EMBL" id="CAG1852042.1"/>
    </source>
</evidence>
<dbReference type="InParanoid" id="A0A804IJ69"/>
<feature type="compositionally biased region" description="Polar residues" evidence="1">
    <location>
        <begin position="29"/>
        <end position="39"/>
    </location>
</feature>
<reference evidence="2" key="1">
    <citation type="submission" date="2021-03" db="EMBL/GenBank/DDBJ databases">
        <authorList>
            <consortium name="Genoscope - CEA"/>
            <person name="William W."/>
        </authorList>
    </citation>
    <scope>NUCLEOTIDE SEQUENCE</scope>
    <source>
        <strain evidence="2">Doubled-haploid Pahang</strain>
    </source>
</reference>
<feature type="region of interest" description="Disordered" evidence="1">
    <location>
        <begin position="19"/>
        <end position="39"/>
    </location>
</feature>
<dbReference type="AlphaFoldDB" id="A0A804IJ69"/>
<organism evidence="3 4">
    <name type="scientific">Musa acuminata subsp. malaccensis</name>
    <name type="common">Wild banana</name>
    <name type="synonym">Musa malaccensis</name>
    <dbReference type="NCBI Taxonomy" id="214687"/>
    <lineage>
        <taxon>Eukaryota</taxon>
        <taxon>Viridiplantae</taxon>
        <taxon>Streptophyta</taxon>
        <taxon>Embryophyta</taxon>
        <taxon>Tracheophyta</taxon>
        <taxon>Spermatophyta</taxon>
        <taxon>Magnoliopsida</taxon>
        <taxon>Liliopsida</taxon>
        <taxon>Zingiberales</taxon>
        <taxon>Musaceae</taxon>
        <taxon>Musa</taxon>
    </lineage>
</organism>
<accession>A0A804IJ69</accession>
<protein>
    <submittedName>
        <fullName evidence="2">(wild Malaysian banana) hypothetical protein</fullName>
    </submittedName>
</protein>
<keyword evidence="4" id="KW-1185">Reference proteome</keyword>
<dbReference type="EnsemblPlants" id="Ma03_t33520.1">
    <property type="protein sequence ID" value="Ma03_p33520.1"/>
    <property type="gene ID" value="Ma03_g33520"/>
</dbReference>
<proteinExistence type="predicted"/>
<evidence type="ECO:0000256" key="1">
    <source>
        <dbReference type="SAM" id="MobiDB-lite"/>
    </source>
</evidence>
<dbReference type="Gramene" id="Ma03_t33520.1">
    <property type="protein sequence ID" value="Ma03_p33520.1"/>
    <property type="gene ID" value="Ma03_g33520"/>
</dbReference>
<name>A0A804IJ69_MUSAM</name>